<sequence length="391" mass="44012">MTRWTTYYNLKKLLTFGLSNIKENLKVTIIVEDQDFQEEKLYTYQLHTDDFFFLSLRRCNANKISNHNNYHYKKAQEETHYFHPLKKKKKNTSNKVYLNFTRMFNLILHENIYIKMFKGQQNAQDTYDTLYKNHYLNYFCSNNNIPKTTTNKTGLNSSTPLIKSEYIFKKRDTIFCYVKKKKELNRDYPGPTTMAGDDAVLCVVGVGTGCVCHLPSRNVLLVFLLVVCLSTSAVIISDEGDVIVTVCFEALAALVLVGVEGAFFSFFSIVLLGVDLSQDFPAHVLLGGCVLRLERRVGDERVLLVVTADFLAPSESIGASQSVLLSSESIRFLFFNLTEGKSPSVSEEETRCGSVGSKTSSISNLGETGGESSLIFSGLEYVYRAGVTRNG</sequence>
<gene>
    <name evidence="2" type="ORF">AGLY_014832</name>
</gene>
<proteinExistence type="predicted"/>
<protein>
    <submittedName>
        <fullName evidence="2">Uncharacterized protein</fullName>
    </submittedName>
</protein>
<name>A0A6G0T2P9_APHGL</name>
<keyword evidence="1" id="KW-1133">Transmembrane helix</keyword>
<reference evidence="2 3" key="1">
    <citation type="submission" date="2019-08" db="EMBL/GenBank/DDBJ databases">
        <title>The genome of the soybean aphid Biotype 1, its phylome, world population structure and adaptation to the North American continent.</title>
        <authorList>
            <person name="Giordano R."/>
            <person name="Donthu R.K."/>
            <person name="Hernandez A.G."/>
            <person name="Wright C.L."/>
            <person name="Zimin A.V."/>
        </authorList>
    </citation>
    <scope>NUCLEOTIDE SEQUENCE [LARGE SCALE GENOMIC DNA]</scope>
    <source>
        <tissue evidence="2">Whole aphids</tissue>
    </source>
</reference>
<keyword evidence="1" id="KW-0472">Membrane</keyword>
<comment type="caution">
    <text evidence="2">The sequence shown here is derived from an EMBL/GenBank/DDBJ whole genome shotgun (WGS) entry which is preliminary data.</text>
</comment>
<evidence type="ECO:0000313" key="2">
    <source>
        <dbReference type="EMBL" id="KAE9524782.1"/>
    </source>
</evidence>
<dbReference type="Proteomes" id="UP000475862">
    <property type="component" value="Unassembled WGS sequence"/>
</dbReference>
<keyword evidence="1" id="KW-0812">Transmembrane</keyword>
<accession>A0A6G0T2P9</accession>
<dbReference type="EMBL" id="VYZN01000065">
    <property type="protein sequence ID" value="KAE9524782.1"/>
    <property type="molecule type" value="Genomic_DNA"/>
</dbReference>
<dbReference type="OrthoDB" id="10605583at2759"/>
<evidence type="ECO:0000256" key="1">
    <source>
        <dbReference type="SAM" id="Phobius"/>
    </source>
</evidence>
<feature type="transmembrane region" description="Helical" evidence="1">
    <location>
        <begin position="242"/>
        <end position="272"/>
    </location>
</feature>
<dbReference type="AlphaFoldDB" id="A0A6G0T2P9"/>
<feature type="transmembrane region" description="Helical" evidence="1">
    <location>
        <begin position="219"/>
        <end position="236"/>
    </location>
</feature>
<organism evidence="2 3">
    <name type="scientific">Aphis glycines</name>
    <name type="common">Soybean aphid</name>
    <dbReference type="NCBI Taxonomy" id="307491"/>
    <lineage>
        <taxon>Eukaryota</taxon>
        <taxon>Metazoa</taxon>
        <taxon>Ecdysozoa</taxon>
        <taxon>Arthropoda</taxon>
        <taxon>Hexapoda</taxon>
        <taxon>Insecta</taxon>
        <taxon>Pterygota</taxon>
        <taxon>Neoptera</taxon>
        <taxon>Paraneoptera</taxon>
        <taxon>Hemiptera</taxon>
        <taxon>Sternorrhyncha</taxon>
        <taxon>Aphidomorpha</taxon>
        <taxon>Aphidoidea</taxon>
        <taxon>Aphididae</taxon>
        <taxon>Aphidini</taxon>
        <taxon>Aphis</taxon>
        <taxon>Aphis</taxon>
    </lineage>
</organism>
<evidence type="ECO:0000313" key="3">
    <source>
        <dbReference type="Proteomes" id="UP000475862"/>
    </source>
</evidence>
<keyword evidence="3" id="KW-1185">Reference proteome</keyword>